<keyword evidence="2" id="KW-0255">Endonuclease</keyword>
<dbReference type="SUPFAM" id="SSF54060">
    <property type="entry name" value="His-Me finger endonucleases"/>
    <property type="match status" value="1"/>
</dbReference>
<accession>A0A8S5UAY8</accession>
<dbReference type="EMBL" id="BK016059">
    <property type="protein sequence ID" value="DAF91661.1"/>
    <property type="molecule type" value="Genomic_DNA"/>
</dbReference>
<dbReference type="Gene3D" id="3.90.75.20">
    <property type="match status" value="1"/>
</dbReference>
<sequence>MIKLEYTEVVGWEAAIRGMRNPHNSWDKSDSKYLRQEDGHIIASRYEVGPNDHDLMMRLVKAGTDHRKFMRMIVVYVDVTAPLYWISELDTYKVGTVRNSCSFMHKGVSRPFTIRDFSVFDERIYDVLSKPEKTVYKMTYPYETSDFKRVEIENGRTYRVYRNGRVVKEKFEYTDTCGRTRHFEEKEVSVFQNKGGYFYIRKSGRGSGTILLHRLVAFAWLGDGGSKMQVNHKNGNKGDNSVENLEWVTARENMQHAIGHGLYKNLSSLRSRYISWKSSASVIPASKRIEFYSDVHSGLHYQKLTEKYGITKRQAYNSKWTMEHSEYEELFQMCYTWERVLNTMNAMREEYLETKDPNIFQAIRCLLPSGYMQRSTYMLNYEVLANIYRARRNHKLTEWKEFCRWIETLPYSELITGGAE</sequence>
<evidence type="ECO:0000313" key="2">
    <source>
        <dbReference type="EMBL" id="DAF91661.1"/>
    </source>
</evidence>
<name>A0A8S5UAY8_9CAUD</name>
<dbReference type="InterPro" id="IPR044925">
    <property type="entry name" value="His-Me_finger_sf"/>
</dbReference>
<evidence type="ECO:0000259" key="1">
    <source>
        <dbReference type="Pfam" id="PF13392"/>
    </source>
</evidence>
<reference evidence="2" key="1">
    <citation type="journal article" date="2021" name="Proc. Natl. Acad. Sci. U.S.A.">
        <title>A Catalog of Tens of Thousands of Viruses from Human Metagenomes Reveals Hidden Associations with Chronic Diseases.</title>
        <authorList>
            <person name="Tisza M.J."/>
            <person name="Buck C.B."/>
        </authorList>
    </citation>
    <scope>NUCLEOTIDE SEQUENCE</scope>
    <source>
        <strain evidence="2">Ct8Cp41</strain>
    </source>
</reference>
<dbReference type="InterPro" id="IPR003615">
    <property type="entry name" value="HNH_nuc"/>
</dbReference>
<proteinExistence type="predicted"/>
<organism evidence="2">
    <name type="scientific">Siphoviridae sp. ct8Cp41</name>
    <dbReference type="NCBI Taxonomy" id="2825358"/>
    <lineage>
        <taxon>Viruses</taxon>
        <taxon>Duplodnaviria</taxon>
        <taxon>Heunggongvirae</taxon>
        <taxon>Uroviricota</taxon>
        <taxon>Caudoviricetes</taxon>
    </lineage>
</organism>
<feature type="domain" description="HNH nuclease" evidence="1">
    <location>
        <begin position="212"/>
        <end position="255"/>
    </location>
</feature>
<dbReference type="Pfam" id="PF13392">
    <property type="entry name" value="HNH_3"/>
    <property type="match status" value="1"/>
</dbReference>
<protein>
    <submittedName>
        <fullName evidence="2">Homing endonuclease</fullName>
    </submittedName>
</protein>
<keyword evidence="2" id="KW-0378">Hydrolase</keyword>
<dbReference type="GO" id="GO:0004519">
    <property type="term" value="F:endonuclease activity"/>
    <property type="evidence" value="ECO:0007669"/>
    <property type="project" value="UniProtKB-KW"/>
</dbReference>
<keyword evidence="2" id="KW-0540">Nuclease</keyword>